<feature type="repeat" description="WD" evidence="3">
    <location>
        <begin position="401"/>
        <end position="442"/>
    </location>
</feature>
<dbReference type="OrthoDB" id="5414888at2759"/>
<organism evidence="5 6">
    <name type="scientific">Dimorphilus gyrociliatus</name>
    <dbReference type="NCBI Taxonomy" id="2664684"/>
    <lineage>
        <taxon>Eukaryota</taxon>
        <taxon>Metazoa</taxon>
        <taxon>Spiralia</taxon>
        <taxon>Lophotrochozoa</taxon>
        <taxon>Annelida</taxon>
        <taxon>Polychaeta</taxon>
        <taxon>Polychaeta incertae sedis</taxon>
        <taxon>Dinophilidae</taxon>
        <taxon>Dimorphilus</taxon>
    </lineage>
</organism>
<comment type="caution">
    <text evidence="5">The sequence shown here is derived from an EMBL/GenBank/DDBJ whole genome shotgun (WGS) entry which is preliminary data.</text>
</comment>
<dbReference type="AlphaFoldDB" id="A0A7I8VDS9"/>
<feature type="region of interest" description="Disordered" evidence="4">
    <location>
        <begin position="782"/>
        <end position="987"/>
    </location>
</feature>
<feature type="repeat" description="WD" evidence="3">
    <location>
        <begin position="359"/>
        <end position="391"/>
    </location>
</feature>
<dbReference type="GO" id="GO:0034511">
    <property type="term" value="F:U3 snoRNA binding"/>
    <property type="evidence" value="ECO:0007669"/>
    <property type="project" value="TreeGrafter"/>
</dbReference>
<feature type="compositionally biased region" description="Polar residues" evidence="4">
    <location>
        <begin position="1036"/>
        <end position="1051"/>
    </location>
</feature>
<evidence type="ECO:0000313" key="6">
    <source>
        <dbReference type="Proteomes" id="UP000549394"/>
    </source>
</evidence>
<dbReference type="SUPFAM" id="SSF50978">
    <property type="entry name" value="WD40 repeat-like"/>
    <property type="match status" value="2"/>
</dbReference>
<protein>
    <submittedName>
        <fullName evidence="5">DgyrCDS3463</fullName>
    </submittedName>
</protein>
<dbReference type="PANTHER" id="PTHR19854">
    <property type="entry name" value="TRANSDUCIN BETA-LIKE 3"/>
    <property type="match status" value="1"/>
</dbReference>
<accession>A0A7I8VDS9</accession>
<evidence type="ECO:0000313" key="5">
    <source>
        <dbReference type="EMBL" id="CAD5114325.1"/>
    </source>
</evidence>
<keyword evidence="2" id="KW-0677">Repeat</keyword>
<dbReference type="EMBL" id="CAJFCJ010000005">
    <property type="protein sequence ID" value="CAD5114325.1"/>
    <property type="molecule type" value="Genomic_DNA"/>
</dbReference>
<dbReference type="InterPro" id="IPR019775">
    <property type="entry name" value="WD40_repeat_CS"/>
</dbReference>
<feature type="compositionally biased region" description="Polar residues" evidence="4">
    <location>
        <begin position="1064"/>
        <end position="1074"/>
    </location>
</feature>
<feature type="repeat" description="WD" evidence="3">
    <location>
        <begin position="266"/>
        <end position="298"/>
    </location>
</feature>
<evidence type="ECO:0000256" key="2">
    <source>
        <dbReference type="ARBA" id="ARBA00022737"/>
    </source>
</evidence>
<feature type="compositionally biased region" description="Basic residues" evidence="4">
    <location>
        <begin position="851"/>
        <end position="864"/>
    </location>
</feature>
<feature type="region of interest" description="Disordered" evidence="4">
    <location>
        <begin position="1004"/>
        <end position="1076"/>
    </location>
</feature>
<dbReference type="Pfam" id="PF00400">
    <property type="entry name" value="WD40"/>
    <property type="match status" value="5"/>
</dbReference>
<gene>
    <name evidence="5" type="ORF">DGYR_LOCUS3180</name>
</gene>
<dbReference type="GO" id="GO:0000472">
    <property type="term" value="P:endonucleolytic cleavage to generate mature 5'-end of SSU-rRNA from (SSU-rRNA, 5.8S rRNA, LSU-rRNA)"/>
    <property type="evidence" value="ECO:0007669"/>
    <property type="project" value="TreeGrafter"/>
</dbReference>
<dbReference type="PROSITE" id="PS50294">
    <property type="entry name" value="WD_REPEATS_REGION"/>
    <property type="match status" value="4"/>
</dbReference>
<evidence type="ECO:0000256" key="1">
    <source>
        <dbReference type="ARBA" id="ARBA00022574"/>
    </source>
</evidence>
<dbReference type="InterPro" id="IPR036322">
    <property type="entry name" value="WD40_repeat_dom_sf"/>
</dbReference>
<sequence length="1135" mass="128929">MAIDSTSSWLTFGSFDDKCRIWNIDDRIFLDDINIECDSVTAINFYLKEGQRYLLTGSELGVIISWNLKEGGSKQFLGHKLSVTSFIITSDDKRMISTAKDNLIIIWELNLAEILFKIDISEPVISLIIMPIKFRIKKLLSIDGTECFLTISEQGKFHFYLTKSGKRISELPEPIDIPLFGRIEDKSKRFISSAFFVSKKQNICLGTNEGALLFYDFDDLSRIKQYYGGHNDIVTAKFYGNDQIVTNSNNNLLNILNIRTAEIITLTGHRDNICAIDIHKSLSLLVSVSKDSKIILWNCDRSEFRSIARLNHKKSITAVAFPKQSKSCVIVATSCGELQKWTIKPKTRSLAKLKFLNSIQAHKLQINYIEVDPEDSVLLSVSNDKLAKVWDYGDLGSVAICSKHTDIVSCGKFSPFDKVFVTSSFDKTLKLWSSQSYQYLQTFKGHNSPILDFDFLNYDQLSSGSIDGQIKFWNIVNGECLQSILHHEDKIQAIAVNIQNDEVFTASEDAKSLWKVISREEEQIENTEEEESMDESVEQSENTEEEESMDESVEQSENTEEESNDESVEQTDYTEEDSIDELIECEKIAIPNINDLLKNISNNFSELAKESIINLEDHDLEELLLILTNAKSEVCTDNTKNVLKYILENIDETRILSLKRFTSTLLHELSDDTCERNPNDQKQNNLLLEHLHWIIDSYNLIFRNQGLSAPSDNKTSEDEYDSVTRLKSSSSDDEITVVANPKLKDDSDNDYLSDTKSNQSFSKNFKSSLDKKQEDESVSLNYPMLDCSTEDSETNKAISSKSESTDDEEKDTNNSLKRMSLLSETIAGDSEKSKLFLTKTPSPKRGAFRTSSHRKLSSSTKRRKIYYESTTDEEDLSPVSTPFSKQKKREMDVEWDPSQGSVLDEKKIWGKKRRSTQLNSRDGSNSSATPSQTSSQTKSRSSELRRSRKIKEKEDTEKNLSSTDISPNKEYHCSNSSQKKLKANPDREKDLKIATKWLSMSNRHYGRRSIGPNFGRSRSKSNEKLEGSLFSDDDNVSLQQSTKKSTNTSEPSIDSDDSFIDSSQPQTLSSNYHNPNGKLACQLEDEKIGNDKIMLEKATSNLICMSNPPEQLVQNEKISNCYDYLSDEESDYELV</sequence>
<keyword evidence="6" id="KW-1185">Reference proteome</keyword>
<feature type="compositionally biased region" description="Basic and acidic residues" evidence="4">
    <location>
        <begin position="940"/>
        <end position="958"/>
    </location>
</feature>
<proteinExistence type="predicted"/>
<feature type="repeat" description="WD" evidence="3">
    <location>
        <begin position="76"/>
        <end position="117"/>
    </location>
</feature>
<feature type="compositionally biased region" description="Low complexity" evidence="4">
    <location>
        <begin position="924"/>
        <end position="939"/>
    </location>
</feature>
<dbReference type="Proteomes" id="UP000549394">
    <property type="component" value="Unassembled WGS sequence"/>
</dbReference>
<feature type="region of interest" description="Disordered" evidence="4">
    <location>
        <begin position="709"/>
        <end position="757"/>
    </location>
</feature>
<dbReference type="InterPro" id="IPR001680">
    <property type="entry name" value="WD40_rpt"/>
</dbReference>
<dbReference type="PANTHER" id="PTHR19854:SF15">
    <property type="entry name" value="TRANSDUCIN BETA-LIKE PROTEIN 3"/>
    <property type="match status" value="1"/>
</dbReference>
<reference evidence="5 6" key="1">
    <citation type="submission" date="2020-08" db="EMBL/GenBank/DDBJ databases">
        <authorList>
            <person name="Hejnol A."/>
        </authorList>
    </citation>
    <scope>NUCLEOTIDE SEQUENCE [LARGE SCALE GENOMIC DNA]</scope>
</reference>
<keyword evidence="1 3" id="KW-0853">WD repeat</keyword>
<dbReference type="PROSITE" id="PS00678">
    <property type="entry name" value="WD_REPEATS_1"/>
    <property type="match status" value="2"/>
</dbReference>
<evidence type="ECO:0000256" key="3">
    <source>
        <dbReference type="PROSITE-ProRule" id="PRU00221"/>
    </source>
</evidence>
<dbReference type="InterPro" id="IPR015943">
    <property type="entry name" value="WD40/YVTN_repeat-like_dom_sf"/>
</dbReference>
<dbReference type="GO" id="GO:0000480">
    <property type="term" value="P:endonucleolytic cleavage in 5'-ETS of tricistronic rRNA transcript (SSU-rRNA, 5.8S rRNA, LSU-rRNA)"/>
    <property type="evidence" value="ECO:0007669"/>
    <property type="project" value="TreeGrafter"/>
</dbReference>
<dbReference type="GO" id="GO:0030686">
    <property type="term" value="C:90S preribosome"/>
    <property type="evidence" value="ECO:0007669"/>
    <property type="project" value="TreeGrafter"/>
</dbReference>
<feature type="region of interest" description="Disordered" evidence="4">
    <location>
        <begin position="521"/>
        <end position="576"/>
    </location>
</feature>
<dbReference type="PROSITE" id="PS50082">
    <property type="entry name" value="WD_REPEATS_2"/>
    <property type="match status" value="5"/>
</dbReference>
<dbReference type="SMART" id="SM00320">
    <property type="entry name" value="WD40"/>
    <property type="match status" value="9"/>
</dbReference>
<feature type="compositionally biased region" description="Acidic residues" evidence="4">
    <location>
        <begin position="522"/>
        <end position="576"/>
    </location>
</feature>
<dbReference type="GO" id="GO:0005730">
    <property type="term" value="C:nucleolus"/>
    <property type="evidence" value="ECO:0007669"/>
    <property type="project" value="TreeGrafter"/>
</dbReference>
<evidence type="ECO:0000256" key="4">
    <source>
        <dbReference type="SAM" id="MobiDB-lite"/>
    </source>
</evidence>
<name>A0A7I8VDS9_9ANNE</name>
<dbReference type="Gene3D" id="2.130.10.10">
    <property type="entry name" value="YVTN repeat-like/Quinoprotein amine dehydrogenase"/>
    <property type="match status" value="3"/>
</dbReference>
<feature type="repeat" description="WD" evidence="3">
    <location>
        <begin position="443"/>
        <end position="483"/>
    </location>
</feature>